<feature type="transmembrane region" description="Helical" evidence="5">
    <location>
        <begin position="610"/>
        <end position="629"/>
    </location>
</feature>
<feature type="region of interest" description="Disordered" evidence="4">
    <location>
        <begin position="859"/>
        <end position="918"/>
    </location>
</feature>
<dbReference type="GO" id="GO:0042956">
    <property type="term" value="P:maltodextrin transmembrane transport"/>
    <property type="evidence" value="ECO:0007669"/>
    <property type="project" value="TreeGrafter"/>
</dbReference>
<dbReference type="PANTHER" id="PTHR30061:SF50">
    <property type="entry name" value="MALTOSE_MALTODEXTRIN-BINDING PERIPLASMIC PROTEIN"/>
    <property type="match status" value="1"/>
</dbReference>
<feature type="transmembrane region" description="Helical" evidence="5">
    <location>
        <begin position="507"/>
        <end position="534"/>
    </location>
</feature>
<reference evidence="6 7" key="2">
    <citation type="submission" date="2016-08" db="EMBL/GenBank/DDBJ databases">
        <title>Pervasive Adenine N6-methylation of Active Genes in Fungi.</title>
        <authorList>
            <consortium name="DOE Joint Genome Institute"/>
            <person name="Mondo S.J."/>
            <person name="Dannebaum R.O."/>
            <person name="Kuo R.C."/>
            <person name="Labutti K."/>
            <person name="Haridas S."/>
            <person name="Kuo A."/>
            <person name="Salamov A."/>
            <person name="Ahrendt S.R."/>
            <person name="Lipzen A."/>
            <person name="Sullivan W."/>
            <person name="Andreopoulos W.B."/>
            <person name="Clum A."/>
            <person name="Lindquist E."/>
            <person name="Daum C."/>
            <person name="Ramamoorthy G.K."/>
            <person name="Gryganskyi A."/>
            <person name="Culley D."/>
            <person name="Magnuson J.K."/>
            <person name="James T.Y."/>
            <person name="O'Malley M.A."/>
            <person name="Stajich J.E."/>
            <person name="Spatafora J.W."/>
            <person name="Visel A."/>
            <person name="Grigoriev I.V."/>
        </authorList>
    </citation>
    <scope>NUCLEOTIDE SEQUENCE [LARGE SCALE GENOMIC DNA]</scope>
    <source>
        <strain evidence="6 7">S4</strain>
    </source>
</reference>
<evidence type="ECO:0000313" key="7">
    <source>
        <dbReference type="Proteomes" id="UP000193944"/>
    </source>
</evidence>
<dbReference type="InterPro" id="IPR006059">
    <property type="entry name" value="SBP"/>
</dbReference>
<evidence type="ECO:0000256" key="3">
    <source>
        <dbReference type="ARBA" id="ARBA00022729"/>
    </source>
</evidence>
<dbReference type="Proteomes" id="UP000193944">
    <property type="component" value="Unassembled WGS sequence"/>
</dbReference>
<dbReference type="EMBL" id="MCFG01000170">
    <property type="protein sequence ID" value="ORX79595.1"/>
    <property type="molecule type" value="Genomic_DNA"/>
</dbReference>
<dbReference type="Pfam" id="PF13416">
    <property type="entry name" value="SBP_bac_8"/>
    <property type="match status" value="1"/>
</dbReference>
<evidence type="ECO:0000256" key="1">
    <source>
        <dbReference type="ARBA" id="ARBA00008520"/>
    </source>
</evidence>
<protein>
    <submittedName>
        <fullName evidence="6">Periplasmic binding protein-like II</fullName>
    </submittedName>
</protein>
<comment type="caution">
    <text evidence="6">The sequence shown here is derived from an EMBL/GenBank/DDBJ whole genome shotgun (WGS) entry which is preliminary data.</text>
</comment>
<dbReference type="OrthoDB" id="2157358at2759"/>
<dbReference type="GO" id="GO:1901982">
    <property type="term" value="F:maltose binding"/>
    <property type="evidence" value="ECO:0007669"/>
    <property type="project" value="TreeGrafter"/>
</dbReference>
<keyword evidence="3" id="KW-0732">Signal</keyword>
<evidence type="ECO:0000256" key="5">
    <source>
        <dbReference type="SAM" id="Phobius"/>
    </source>
</evidence>
<gene>
    <name evidence="6" type="ORF">BCR32DRAFT_294347</name>
</gene>
<evidence type="ECO:0000256" key="2">
    <source>
        <dbReference type="ARBA" id="ARBA00022448"/>
    </source>
</evidence>
<keyword evidence="5" id="KW-1133">Transmembrane helix</keyword>
<keyword evidence="7" id="KW-1185">Reference proteome</keyword>
<feature type="transmembrane region" description="Helical" evidence="5">
    <location>
        <begin position="554"/>
        <end position="574"/>
    </location>
</feature>
<dbReference type="PANTHER" id="PTHR30061">
    <property type="entry name" value="MALTOSE-BINDING PERIPLASMIC PROTEIN"/>
    <property type="match status" value="1"/>
</dbReference>
<keyword evidence="2" id="KW-0813">Transport</keyword>
<dbReference type="Gene3D" id="3.40.190.10">
    <property type="entry name" value="Periplasmic binding protein-like II"/>
    <property type="match status" value="2"/>
</dbReference>
<keyword evidence="5" id="KW-0472">Membrane</keyword>
<proteinExistence type="inferred from homology"/>
<feature type="transmembrane region" description="Helical" evidence="5">
    <location>
        <begin position="649"/>
        <end position="665"/>
    </location>
</feature>
<dbReference type="SUPFAM" id="SSF53850">
    <property type="entry name" value="Periplasmic binding protein-like II"/>
    <property type="match status" value="1"/>
</dbReference>
<dbReference type="GO" id="GO:0015768">
    <property type="term" value="P:maltose transport"/>
    <property type="evidence" value="ECO:0007669"/>
    <property type="project" value="TreeGrafter"/>
</dbReference>
<dbReference type="AlphaFoldDB" id="A0A1Y1X1Q8"/>
<comment type="similarity">
    <text evidence="1">Belongs to the bacterial solute-binding protein 1 family.</text>
</comment>
<evidence type="ECO:0000256" key="4">
    <source>
        <dbReference type="SAM" id="MobiDB-lite"/>
    </source>
</evidence>
<dbReference type="STRING" id="1754192.A0A1Y1X1Q8"/>
<organism evidence="6 7">
    <name type="scientific">Anaeromyces robustus</name>
    <dbReference type="NCBI Taxonomy" id="1754192"/>
    <lineage>
        <taxon>Eukaryota</taxon>
        <taxon>Fungi</taxon>
        <taxon>Fungi incertae sedis</taxon>
        <taxon>Chytridiomycota</taxon>
        <taxon>Chytridiomycota incertae sedis</taxon>
        <taxon>Neocallimastigomycetes</taxon>
        <taxon>Neocallimastigales</taxon>
        <taxon>Neocallimastigaceae</taxon>
        <taxon>Anaeromyces</taxon>
    </lineage>
</organism>
<feature type="transmembrane region" description="Helical" evidence="5">
    <location>
        <begin position="12"/>
        <end position="30"/>
    </location>
</feature>
<sequence>MEIKKLIRKKRSLWIIFLIGIFNNFIKEFIDIYKNDIKYTNYEKYNNFEKREINNNENDEFFIKKYNLTVKSFTFFLDDYRNNNYTQINNTKYLNKRNDDNITISGFFDTSLPGIIATTVEKDLFENILLEWAPYNLANYKSITFKFTFANDSIQTIDYEKIIAQLLNGKSSKYDYFMLDCVWTEKYGKHLLDLEGKINSGTVKLYSDISLNTCKYNDKLKALPLYSDHGIMLYRKDLLDKYNKTIPETWDELENTALYIMKMEKLNGNMNLEGYAGQFKAYEGLTCNIYEWIYSFRDNKDSKLNFFNDPSSLQALKKLISFFKNSTISNEALIYDESHSLYKWEEGNVLFLRNWPNSIRNTKESFKVSGHNFTFGTTILPGNKKGISASTLGGWNLGVSKYSNNPSITAKVVEFLTGKQSQKERALNFGLLPTIESLYYDKEVCSVIMCSLYKKIQSINRPTNDENYLEYSKTIYESIYKSLENSITPEEAINKIKRYTNVEYIEWMNPITIIILGFTILLQFILIIIGCIIVKYKRNLDGNVCTIKLWLANIPLVIINLILSLKGLRIYIILNNEKYPIIRKSKTVKIDSMEIEKFYICGNKEDFSRIIYVILMIIHIIIIITGWYISIKIKTFASNFHGSRNINKIFHCITSTCITILFLKMDDSFDILNTDIIDENITKKINNNIEIIMMNKDIDNMSSNSSCITIYSLDTNNVIEGELPARYSYGLNRLKQSKFELCKLALIIDSKFLTIKFKQKKLENNNNNKNQDKLKHGKHTISLLNLMLYDDEYENLMNQNILRFIIDNIIWFDLLIEDGTEYKLWKESFQKVINQKLDDYFNEDYIPVVKNEISLLKDNTQNNDNINNIDSNHKNNNTIKNGSDQNNNDNVNNNSNQNNKTVNESQSPTSINNNNNNDVVSAKINKHNYIMDHYINSFKDKYKSLNNKLSKSNRSLFKIKERSEASSVNSISAYSISKITSISINDTSLANSYYKICINTESSKQENEINTTNKILKDYDNMTNYKGNYYTSSKSSLNYSNNNLNNNKVLKDFNNITNINSIKEEKEYGYNSSNSSLNYEVDSNSLNSDCQ</sequence>
<keyword evidence="5" id="KW-0812">Transmembrane</keyword>
<feature type="compositionally biased region" description="Low complexity" evidence="4">
    <location>
        <begin position="859"/>
        <end position="903"/>
    </location>
</feature>
<accession>A0A1Y1X1Q8</accession>
<name>A0A1Y1X1Q8_9FUNG</name>
<evidence type="ECO:0000313" key="6">
    <source>
        <dbReference type="EMBL" id="ORX79595.1"/>
    </source>
</evidence>
<reference evidence="6 7" key="1">
    <citation type="submission" date="2016-08" db="EMBL/GenBank/DDBJ databases">
        <title>A Parts List for Fungal Cellulosomes Revealed by Comparative Genomics.</title>
        <authorList>
            <consortium name="DOE Joint Genome Institute"/>
            <person name="Haitjema C.H."/>
            <person name="Gilmore S.P."/>
            <person name="Henske J.K."/>
            <person name="Solomon K.V."/>
            <person name="De Groot R."/>
            <person name="Kuo A."/>
            <person name="Mondo S.J."/>
            <person name="Salamov A.A."/>
            <person name="Labutti K."/>
            <person name="Zhao Z."/>
            <person name="Chiniquy J."/>
            <person name="Barry K."/>
            <person name="Brewer H.M."/>
            <person name="Purvine S.O."/>
            <person name="Wright A.T."/>
            <person name="Boxma B."/>
            <person name="Van Alen T."/>
            <person name="Hackstein J.H."/>
            <person name="Baker S.E."/>
            <person name="Grigoriev I.V."/>
            <person name="O'Malley M.A."/>
        </authorList>
    </citation>
    <scope>NUCLEOTIDE SEQUENCE [LARGE SCALE GENOMIC DNA]</scope>
    <source>
        <strain evidence="6 7">S4</strain>
    </source>
</reference>